<evidence type="ECO:0000313" key="1">
    <source>
        <dbReference type="EMBL" id="JAH57267.1"/>
    </source>
</evidence>
<accession>A0A0E9TUZ4</accession>
<dbReference type="EMBL" id="GBXM01051310">
    <property type="protein sequence ID" value="JAH57267.1"/>
    <property type="molecule type" value="Transcribed_RNA"/>
</dbReference>
<organism evidence="1">
    <name type="scientific">Anguilla anguilla</name>
    <name type="common">European freshwater eel</name>
    <name type="synonym">Muraena anguilla</name>
    <dbReference type="NCBI Taxonomy" id="7936"/>
    <lineage>
        <taxon>Eukaryota</taxon>
        <taxon>Metazoa</taxon>
        <taxon>Chordata</taxon>
        <taxon>Craniata</taxon>
        <taxon>Vertebrata</taxon>
        <taxon>Euteleostomi</taxon>
        <taxon>Actinopterygii</taxon>
        <taxon>Neopterygii</taxon>
        <taxon>Teleostei</taxon>
        <taxon>Anguilliformes</taxon>
        <taxon>Anguillidae</taxon>
        <taxon>Anguilla</taxon>
    </lineage>
</organism>
<reference evidence="1" key="2">
    <citation type="journal article" date="2015" name="Fish Shellfish Immunol.">
        <title>Early steps in the European eel (Anguilla anguilla)-Vibrio vulnificus interaction in the gills: Role of the RtxA13 toxin.</title>
        <authorList>
            <person name="Callol A."/>
            <person name="Pajuelo D."/>
            <person name="Ebbesson L."/>
            <person name="Teles M."/>
            <person name="MacKenzie S."/>
            <person name="Amaro C."/>
        </authorList>
    </citation>
    <scope>NUCLEOTIDE SEQUENCE</scope>
</reference>
<reference evidence="1" key="1">
    <citation type="submission" date="2014-11" db="EMBL/GenBank/DDBJ databases">
        <authorList>
            <person name="Amaro Gonzalez C."/>
        </authorList>
    </citation>
    <scope>NUCLEOTIDE SEQUENCE</scope>
</reference>
<sequence>MGWVLQSCTVSDIH</sequence>
<protein>
    <submittedName>
        <fullName evidence="1">Uncharacterized protein</fullName>
    </submittedName>
</protein>
<name>A0A0E9TUZ4_ANGAN</name>
<proteinExistence type="predicted"/>